<dbReference type="HAMAP" id="MF_01864">
    <property type="entry name" value="tRNA_metthiotr_MiaB"/>
    <property type="match status" value="1"/>
</dbReference>
<feature type="binding site" evidence="11">
    <location>
        <position position="82"/>
    </location>
    <ligand>
        <name>[4Fe-4S] cluster</name>
        <dbReference type="ChEBI" id="CHEBI:49883"/>
        <label>1</label>
    </ligand>
</feature>
<feature type="domain" description="MTTase N-terminal" evidence="13">
    <location>
        <begin position="3"/>
        <end position="119"/>
    </location>
</feature>
<dbReference type="Gene3D" id="3.80.30.20">
    <property type="entry name" value="tm_1862 like domain"/>
    <property type="match status" value="1"/>
</dbReference>
<dbReference type="GO" id="GO:0035597">
    <property type="term" value="F:tRNA-2-methylthio-N(6)-dimethylallyladenosine(37) synthase activity"/>
    <property type="evidence" value="ECO:0007669"/>
    <property type="project" value="UniProtKB-EC"/>
</dbReference>
<dbReference type="PROSITE" id="PS51449">
    <property type="entry name" value="MTTASE_N"/>
    <property type="match status" value="1"/>
</dbReference>
<keyword evidence="2 11" id="KW-0004">4Fe-4S</keyword>
<dbReference type="AlphaFoldDB" id="A0A081C708"/>
<dbReference type="PANTHER" id="PTHR43020:SF2">
    <property type="entry name" value="MITOCHONDRIAL TRNA METHYLTHIOTRANSFERASE CDK5RAP1"/>
    <property type="match status" value="1"/>
</dbReference>
<dbReference type="Pfam" id="PF00919">
    <property type="entry name" value="UPF0004"/>
    <property type="match status" value="1"/>
</dbReference>
<dbReference type="SFLD" id="SFLDS00029">
    <property type="entry name" value="Radical_SAM"/>
    <property type="match status" value="1"/>
</dbReference>
<dbReference type="SFLD" id="SFLDG01061">
    <property type="entry name" value="methylthiotransferase"/>
    <property type="match status" value="1"/>
</dbReference>
<comment type="function">
    <text evidence="1 11">Catalyzes the methylthiolation of N6-(dimethylallyl)adenosine (i(6)A), leading to the formation of 2-methylthio-N6-(dimethylallyl)adenosine (ms(2)i(6)A) at position 37 in tRNAs that read codons beginning with uridine.</text>
</comment>
<dbReference type="GO" id="GO:0046872">
    <property type="term" value="F:metal ion binding"/>
    <property type="evidence" value="ECO:0007669"/>
    <property type="project" value="UniProtKB-KW"/>
</dbReference>
<keyword evidence="8 11" id="KW-0408">Iron</keyword>
<keyword evidence="3 11" id="KW-0963">Cytoplasm</keyword>
<dbReference type="InterPro" id="IPR005839">
    <property type="entry name" value="Methylthiotransferase"/>
</dbReference>
<dbReference type="SMART" id="SM00729">
    <property type="entry name" value="Elp3"/>
    <property type="match status" value="1"/>
</dbReference>
<comment type="cofactor">
    <cofactor evidence="11">
        <name>[4Fe-4S] cluster</name>
        <dbReference type="ChEBI" id="CHEBI:49883"/>
    </cofactor>
    <text evidence="11">Binds 2 [4Fe-4S] clusters. One cluster is coordinated with 3 cysteines and an exchangeable S-adenosyl-L-methionine.</text>
</comment>
<dbReference type="NCBIfam" id="TIGR01574">
    <property type="entry name" value="miaB-methiolase"/>
    <property type="match status" value="1"/>
</dbReference>
<evidence type="ECO:0000259" key="14">
    <source>
        <dbReference type="PROSITE" id="PS51918"/>
    </source>
</evidence>
<keyword evidence="9 11" id="KW-0411">Iron-sulfur</keyword>
<sequence length="436" mass="49895">MMKKVHIITYGCQMNEHDTEQMVGVLHTVGYKLTETLEEADLILLNTCSIREKAEHKLYSQLGKLRPLKQQRPDLILGVCGCVAQQEKEQIFKRAPYVDLVMGTNAIPKLPMLLESLDYLPRALELSEIEWEDESRNIFRECRFKAFITIIRGCNNFCSYCVVPYTRGREKSRPSAEIVAEARHLVEDGVLEITLLGQNVSSYRDSSYGASSFPRLLQALNAIEGLERIRFITAHPKDLTDELITTMAELPKVCEHFHLPIQAGSNHVLHLMNRKYSREWYLDRVHRLRAAMPGIAITTDIIVGFPGEREQDFQQTLSILEEVRYDSIFAFNYSIRPNAKAGDFPGQIPDEVKNTRLQQVLDLQKQINLEKNSELVGKTYEVLPEMINRRFPETLTGRTRTNHVVTFKGDESLLGRLVPVKITEAHPFRLTGQLIA</sequence>
<feature type="binding site" evidence="11">
    <location>
        <position position="154"/>
    </location>
    <ligand>
        <name>[4Fe-4S] cluster</name>
        <dbReference type="ChEBI" id="CHEBI:49883"/>
        <label>2</label>
        <note>4Fe-4S-S-AdoMet</note>
    </ligand>
</feature>
<dbReference type="InterPro" id="IPR013848">
    <property type="entry name" value="Methylthiotransferase_N"/>
</dbReference>
<feature type="domain" description="Radical SAM core" evidence="14">
    <location>
        <begin position="140"/>
        <end position="370"/>
    </location>
</feature>
<organism evidence="15">
    <name type="scientific">Vecturithrix granuli</name>
    <dbReference type="NCBI Taxonomy" id="1499967"/>
    <lineage>
        <taxon>Bacteria</taxon>
        <taxon>Candidatus Moduliflexota</taxon>
        <taxon>Candidatus Vecturitrichia</taxon>
        <taxon>Candidatus Vecturitrichales</taxon>
        <taxon>Candidatus Vecturitrichaceae</taxon>
        <taxon>Candidatus Vecturithrix</taxon>
    </lineage>
</organism>
<dbReference type="InterPro" id="IPR038135">
    <property type="entry name" value="Methylthiotransferase_N_sf"/>
</dbReference>
<gene>
    <name evidence="11" type="primary">miaB</name>
    <name evidence="15" type="ORF">U27_00254</name>
</gene>
<dbReference type="FunFam" id="3.40.50.12160:FF:000006">
    <property type="entry name" value="tRNA-2-methylthio-N(6)-dimethylallyladenosine synthase"/>
    <property type="match status" value="1"/>
</dbReference>
<dbReference type="GO" id="GO:0005829">
    <property type="term" value="C:cytosol"/>
    <property type="evidence" value="ECO:0007669"/>
    <property type="project" value="TreeGrafter"/>
</dbReference>
<feature type="domain" description="TRAM" evidence="12">
    <location>
        <begin position="373"/>
        <end position="436"/>
    </location>
</feature>
<dbReference type="PROSITE" id="PS51918">
    <property type="entry name" value="RADICAL_SAM"/>
    <property type="match status" value="1"/>
</dbReference>
<keyword evidence="5 11" id="KW-0949">S-adenosyl-L-methionine</keyword>
<feature type="binding site" evidence="11">
    <location>
        <position position="48"/>
    </location>
    <ligand>
        <name>[4Fe-4S] cluster</name>
        <dbReference type="ChEBI" id="CHEBI:49883"/>
        <label>1</label>
    </ligand>
</feature>
<dbReference type="Proteomes" id="UP000030661">
    <property type="component" value="Unassembled WGS sequence"/>
</dbReference>
<evidence type="ECO:0000313" key="16">
    <source>
        <dbReference type="Proteomes" id="UP000030661"/>
    </source>
</evidence>
<evidence type="ECO:0000256" key="7">
    <source>
        <dbReference type="ARBA" id="ARBA00022723"/>
    </source>
</evidence>
<dbReference type="InterPro" id="IPR007197">
    <property type="entry name" value="rSAM"/>
</dbReference>
<comment type="similarity">
    <text evidence="11">Belongs to the methylthiotransferase family. MiaB subfamily.</text>
</comment>
<reference evidence="15" key="1">
    <citation type="journal article" date="2015" name="PeerJ">
        <title>First genomic representation of candidate bacterial phylum KSB3 points to enhanced environmental sensing as a trigger of wastewater bulking.</title>
        <authorList>
            <person name="Sekiguchi Y."/>
            <person name="Ohashi A."/>
            <person name="Parks D.H."/>
            <person name="Yamauchi T."/>
            <person name="Tyson G.W."/>
            <person name="Hugenholtz P."/>
        </authorList>
    </citation>
    <scope>NUCLEOTIDE SEQUENCE [LARGE SCALE GENOMIC DNA]</scope>
</reference>
<dbReference type="Gene3D" id="3.40.50.12160">
    <property type="entry name" value="Methylthiotransferase, N-terminal domain"/>
    <property type="match status" value="1"/>
</dbReference>
<dbReference type="HOGENOM" id="CLU_018697_2_0_0"/>
<dbReference type="InterPro" id="IPR023404">
    <property type="entry name" value="rSAM_horseshoe"/>
</dbReference>
<dbReference type="InterPro" id="IPR002792">
    <property type="entry name" value="TRAM_dom"/>
</dbReference>
<evidence type="ECO:0000256" key="9">
    <source>
        <dbReference type="ARBA" id="ARBA00023014"/>
    </source>
</evidence>
<keyword evidence="16" id="KW-1185">Reference proteome</keyword>
<evidence type="ECO:0000256" key="4">
    <source>
        <dbReference type="ARBA" id="ARBA00022679"/>
    </source>
</evidence>
<evidence type="ECO:0000256" key="3">
    <source>
        <dbReference type="ARBA" id="ARBA00022490"/>
    </source>
</evidence>
<dbReference type="NCBIfam" id="TIGR00089">
    <property type="entry name" value="MiaB/RimO family radical SAM methylthiotransferase"/>
    <property type="match status" value="1"/>
</dbReference>
<dbReference type="InterPro" id="IPR006638">
    <property type="entry name" value="Elp3/MiaA/NifB-like_rSAM"/>
</dbReference>
<dbReference type="InterPro" id="IPR006463">
    <property type="entry name" value="MiaB_methiolase"/>
</dbReference>
<dbReference type="EC" id="2.8.4.3" evidence="10 11"/>
<evidence type="ECO:0000313" key="15">
    <source>
        <dbReference type="EMBL" id="GAK60363.1"/>
    </source>
</evidence>
<dbReference type="Pfam" id="PF04055">
    <property type="entry name" value="Radical_SAM"/>
    <property type="match status" value="1"/>
</dbReference>
<dbReference type="GO" id="GO:0051539">
    <property type="term" value="F:4 iron, 4 sulfur cluster binding"/>
    <property type="evidence" value="ECO:0007669"/>
    <property type="project" value="UniProtKB-UniRule"/>
</dbReference>
<dbReference type="CDD" id="cd01335">
    <property type="entry name" value="Radical_SAM"/>
    <property type="match status" value="1"/>
</dbReference>
<comment type="subcellular location">
    <subcellularLocation>
        <location evidence="11">Cytoplasm</location>
    </subcellularLocation>
</comment>
<comment type="catalytic activity">
    <reaction evidence="11">
        <text>N(6)-dimethylallyladenosine(37) in tRNA + (sulfur carrier)-SH + AH2 + 2 S-adenosyl-L-methionine = 2-methylsulfanyl-N(6)-dimethylallyladenosine(37) in tRNA + (sulfur carrier)-H + 5'-deoxyadenosine + L-methionine + A + S-adenosyl-L-homocysteine + 2 H(+)</text>
        <dbReference type="Rhea" id="RHEA:37067"/>
        <dbReference type="Rhea" id="RHEA-COMP:10375"/>
        <dbReference type="Rhea" id="RHEA-COMP:10376"/>
        <dbReference type="Rhea" id="RHEA-COMP:14737"/>
        <dbReference type="Rhea" id="RHEA-COMP:14739"/>
        <dbReference type="ChEBI" id="CHEBI:13193"/>
        <dbReference type="ChEBI" id="CHEBI:15378"/>
        <dbReference type="ChEBI" id="CHEBI:17319"/>
        <dbReference type="ChEBI" id="CHEBI:17499"/>
        <dbReference type="ChEBI" id="CHEBI:29917"/>
        <dbReference type="ChEBI" id="CHEBI:57844"/>
        <dbReference type="ChEBI" id="CHEBI:57856"/>
        <dbReference type="ChEBI" id="CHEBI:59789"/>
        <dbReference type="ChEBI" id="CHEBI:64428"/>
        <dbReference type="ChEBI" id="CHEBI:74415"/>
        <dbReference type="ChEBI" id="CHEBI:74417"/>
        <dbReference type="EC" id="2.8.4.3"/>
    </reaction>
</comment>
<evidence type="ECO:0000256" key="10">
    <source>
        <dbReference type="ARBA" id="ARBA00033765"/>
    </source>
</evidence>
<keyword evidence="4 11" id="KW-0808">Transferase</keyword>
<feature type="binding site" evidence="11">
    <location>
        <position position="161"/>
    </location>
    <ligand>
        <name>[4Fe-4S] cluster</name>
        <dbReference type="ChEBI" id="CHEBI:49883"/>
        <label>2</label>
        <note>4Fe-4S-S-AdoMet</note>
    </ligand>
</feature>
<accession>A0A081C708</accession>
<evidence type="ECO:0000256" key="1">
    <source>
        <dbReference type="ARBA" id="ARBA00003234"/>
    </source>
</evidence>
<protein>
    <recommendedName>
        <fullName evidence="10 11">tRNA-2-methylthio-N(6)-dimethylallyladenosine synthase</fullName>
        <ecNumber evidence="10 11">2.8.4.3</ecNumber>
    </recommendedName>
    <alternativeName>
        <fullName evidence="11">(Dimethylallyl)adenosine tRNA methylthiotransferase MiaB</fullName>
    </alternativeName>
    <alternativeName>
        <fullName evidence="11">tRNA-i(6)A37 methylthiotransferase</fullName>
    </alternativeName>
</protein>
<dbReference type="InterPro" id="IPR058240">
    <property type="entry name" value="rSAM_sf"/>
</dbReference>
<dbReference type="EMBL" id="DF820473">
    <property type="protein sequence ID" value="GAK60363.1"/>
    <property type="molecule type" value="Genomic_DNA"/>
</dbReference>
<dbReference type="SFLD" id="SFLDF00273">
    <property type="entry name" value="(dimethylallyl)adenosine_tRNA"/>
    <property type="match status" value="1"/>
</dbReference>
<name>A0A081C708_VECG1</name>
<feature type="binding site" evidence="11">
    <location>
        <position position="158"/>
    </location>
    <ligand>
        <name>[4Fe-4S] cluster</name>
        <dbReference type="ChEBI" id="CHEBI:49883"/>
        <label>2</label>
        <note>4Fe-4S-S-AdoMet</note>
    </ligand>
</feature>
<dbReference type="PROSITE" id="PS50926">
    <property type="entry name" value="TRAM"/>
    <property type="match status" value="1"/>
</dbReference>
<dbReference type="SFLD" id="SFLDG01082">
    <property type="entry name" value="B12-binding_domain_containing"/>
    <property type="match status" value="1"/>
</dbReference>
<dbReference type="InterPro" id="IPR020612">
    <property type="entry name" value="Methylthiotransferase_CS"/>
</dbReference>
<keyword evidence="7 11" id="KW-0479">Metal-binding</keyword>
<comment type="subunit">
    <text evidence="11">Monomer.</text>
</comment>
<evidence type="ECO:0000259" key="12">
    <source>
        <dbReference type="PROSITE" id="PS50926"/>
    </source>
</evidence>
<feature type="binding site" evidence="11">
    <location>
        <position position="12"/>
    </location>
    <ligand>
        <name>[4Fe-4S] cluster</name>
        <dbReference type="ChEBI" id="CHEBI:49883"/>
        <label>1</label>
    </ligand>
</feature>
<dbReference type="STRING" id="1499967.U27_00254"/>
<dbReference type="eggNOG" id="COG0621">
    <property type="taxonomic scope" value="Bacteria"/>
</dbReference>
<dbReference type="PANTHER" id="PTHR43020">
    <property type="entry name" value="CDK5 REGULATORY SUBUNIT-ASSOCIATED PROTEIN 1"/>
    <property type="match status" value="1"/>
</dbReference>
<evidence type="ECO:0000259" key="13">
    <source>
        <dbReference type="PROSITE" id="PS51449"/>
    </source>
</evidence>
<keyword evidence="6 11" id="KW-0819">tRNA processing</keyword>
<dbReference type="FunFam" id="3.80.30.20:FF:000001">
    <property type="entry name" value="tRNA-2-methylthio-N(6)-dimethylallyladenosine synthase 2"/>
    <property type="match status" value="1"/>
</dbReference>
<dbReference type="SUPFAM" id="SSF102114">
    <property type="entry name" value="Radical SAM enzymes"/>
    <property type="match status" value="1"/>
</dbReference>
<evidence type="ECO:0000256" key="2">
    <source>
        <dbReference type="ARBA" id="ARBA00022485"/>
    </source>
</evidence>
<evidence type="ECO:0000256" key="11">
    <source>
        <dbReference type="HAMAP-Rule" id="MF_01864"/>
    </source>
</evidence>
<evidence type="ECO:0000256" key="6">
    <source>
        <dbReference type="ARBA" id="ARBA00022694"/>
    </source>
</evidence>
<proteinExistence type="inferred from homology"/>
<evidence type="ECO:0000256" key="8">
    <source>
        <dbReference type="ARBA" id="ARBA00023004"/>
    </source>
</evidence>
<dbReference type="PROSITE" id="PS01278">
    <property type="entry name" value="MTTASE_RADICAL"/>
    <property type="match status" value="1"/>
</dbReference>
<evidence type="ECO:0000256" key="5">
    <source>
        <dbReference type="ARBA" id="ARBA00022691"/>
    </source>
</evidence>
<dbReference type="Pfam" id="PF01938">
    <property type="entry name" value="TRAM"/>
    <property type="match status" value="1"/>
</dbReference>